<reference evidence="1" key="1">
    <citation type="submission" date="2014-11" db="EMBL/GenBank/DDBJ databases">
        <authorList>
            <person name="Amaro Gonzalez C."/>
        </authorList>
    </citation>
    <scope>NUCLEOTIDE SEQUENCE</scope>
</reference>
<dbReference type="EMBL" id="GBXM01072514">
    <property type="protein sequence ID" value="JAH36063.1"/>
    <property type="molecule type" value="Transcribed_RNA"/>
</dbReference>
<evidence type="ECO:0000313" key="1">
    <source>
        <dbReference type="EMBL" id="JAH36063.1"/>
    </source>
</evidence>
<protein>
    <submittedName>
        <fullName evidence="1">Uncharacterized protein</fullName>
    </submittedName>
</protein>
<name>A0A0E9S696_ANGAN</name>
<proteinExistence type="predicted"/>
<sequence>MHSLSHDFTPGLKTEGAQGQISFCALTFKCTTAI</sequence>
<reference evidence="1" key="2">
    <citation type="journal article" date="2015" name="Fish Shellfish Immunol.">
        <title>Early steps in the European eel (Anguilla anguilla)-Vibrio vulnificus interaction in the gills: Role of the RtxA13 toxin.</title>
        <authorList>
            <person name="Callol A."/>
            <person name="Pajuelo D."/>
            <person name="Ebbesson L."/>
            <person name="Teles M."/>
            <person name="MacKenzie S."/>
            <person name="Amaro C."/>
        </authorList>
    </citation>
    <scope>NUCLEOTIDE SEQUENCE</scope>
</reference>
<accession>A0A0E9S696</accession>
<dbReference type="AlphaFoldDB" id="A0A0E9S696"/>
<organism evidence="1">
    <name type="scientific">Anguilla anguilla</name>
    <name type="common">European freshwater eel</name>
    <name type="synonym">Muraena anguilla</name>
    <dbReference type="NCBI Taxonomy" id="7936"/>
    <lineage>
        <taxon>Eukaryota</taxon>
        <taxon>Metazoa</taxon>
        <taxon>Chordata</taxon>
        <taxon>Craniata</taxon>
        <taxon>Vertebrata</taxon>
        <taxon>Euteleostomi</taxon>
        <taxon>Actinopterygii</taxon>
        <taxon>Neopterygii</taxon>
        <taxon>Teleostei</taxon>
        <taxon>Anguilliformes</taxon>
        <taxon>Anguillidae</taxon>
        <taxon>Anguilla</taxon>
    </lineage>
</organism>